<keyword evidence="3" id="KW-1185">Reference proteome</keyword>
<dbReference type="InterPro" id="IPR002347">
    <property type="entry name" value="SDR_fam"/>
</dbReference>
<evidence type="ECO:0000313" key="3">
    <source>
        <dbReference type="Proteomes" id="UP000813068"/>
    </source>
</evidence>
<organism evidence="2 3">
    <name type="scientific">Geopseudomonas aromaticivorans</name>
    <dbReference type="NCBI Taxonomy" id="2849492"/>
    <lineage>
        <taxon>Bacteria</taxon>
        <taxon>Pseudomonadati</taxon>
        <taxon>Pseudomonadota</taxon>
        <taxon>Gammaproteobacteria</taxon>
        <taxon>Pseudomonadales</taxon>
        <taxon>Pseudomonadaceae</taxon>
        <taxon>Geopseudomonas</taxon>
    </lineage>
</organism>
<dbReference type="CDD" id="cd05233">
    <property type="entry name" value="SDR_c"/>
    <property type="match status" value="1"/>
</dbReference>
<dbReference type="InterPro" id="IPR020904">
    <property type="entry name" value="Sc_DH/Rdtase_CS"/>
</dbReference>
<comment type="caution">
    <text evidence="2">The sequence shown here is derived from an EMBL/GenBank/DDBJ whole genome shotgun (WGS) entry which is preliminary data.</text>
</comment>
<dbReference type="EMBL" id="JAHRGL010000012">
    <property type="protein sequence ID" value="MBV2132139.1"/>
    <property type="molecule type" value="Genomic_DNA"/>
</dbReference>
<protein>
    <submittedName>
        <fullName evidence="2">SDR family oxidoreductase</fullName>
    </submittedName>
</protein>
<gene>
    <name evidence="2" type="ORF">KRX52_04925</name>
</gene>
<evidence type="ECO:0000313" key="2">
    <source>
        <dbReference type="EMBL" id="MBV2132139.1"/>
    </source>
</evidence>
<dbReference type="RefSeq" id="WP_217680048.1">
    <property type="nucleotide sequence ID" value="NZ_JAHRGL010000012.1"/>
</dbReference>
<dbReference type="PANTHER" id="PTHR42879">
    <property type="entry name" value="3-OXOACYL-(ACYL-CARRIER-PROTEIN) REDUCTASE"/>
    <property type="match status" value="1"/>
</dbReference>
<dbReference type="Proteomes" id="UP000813068">
    <property type="component" value="Unassembled WGS sequence"/>
</dbReference>
<comment type="similarity">
    <text evidence="1">Belongs to the short-chain dehydrogenases/reductases (SDR) family.</text>
</comment>
<accession>A0ABS6MUP1</accession>
<dbReference type="NCBIfam" id="NF009466">
    <property type="entry name" value="PRK12826.1-2"/>
    <property type="match status" value="1"/>
</dbReference>
<name>A0ABS6MUP1_9GAMM</name>
<reference evidence="2 3" key="1">
    <citation type="submission" date="2021-06" db="EMBL/GenBank/DDBJ databases">
        <title>Differences between aerobic and microaerobic xylene degrading microbial communities.</title>
        <authorList>
            <person name="Banerjee S."/>
            <person name="Tancsics A."/>
        </authorList>
    </citation>
    <scope>NUCLEOTIDE SEQUENCE [LARGE SCALE GENOMIC DNA]</scope>
    <source>
        <strain evidence="2 3">MAP12</strain>
    </source>
</reference>
<evidence type="ECO:0000256" key="1">
    <source>
        <dbReference type="ARBA" id="ARBA00006484"/>
    </source>
</evidence>
<dbReference type="Pfam" id="PF00106">
    <property type="entry name" value="adh_short"/>
    <property type="match status" value="1"/>
</dbReference>
<dbReference type="PANTHER" id="PTHR42879:SF2">
    <property type="entry name" value="3-OXOACYL-[ACYL-CARRIER-PROTEIN] REDUCTASE FABG"/>
    <property type="match status" value="1"/>
</dbReference>
<sequence>MSTQRVLITAGAGGIGRAIAAAFLARGARVFVCDIDSQALAAMQADFPEAGTAICDISSRDAVQGMVAQAVASLGGLDVLINNAGIAGPTAPVDHLPASDWEKVVQVNLNGTFYVTQAAIPHLKQSAAGVIINMSSVAGRFGYANRSAYSTTKWGLIGFTKTLSMELGEFDIRVNAILPGAVDGPRFQQVLQGRADLSGRTLEEETRAALATQSIKHLVDPRHIADLAVYLASDSGRSISGQMLNIDCDMQSN</sequence>
<dbReference type="PROSITE" id="PS00061">
    <property type="entry name" value="ADH_SHORT"/>
    <property type="match status" value="1"/>
</dbReference>
<dbReference type="InterPro" id="IPR050259">
    <property type="entry name" value="SDR"/>
</dbReference>
<proteinExistence type="inferred from homology"/>